<gene>
    <name evidence="5" type="ORF">IV501_01755</name>
</gene>
<name>A0A934SK19_9MICO</name>
<dbReference type="Pfam" id="PF03575">
    <property type="entry name" value="Peptidase_S51"/>
    <property type="match status" value="1"/>
</dbReference>
<reference evidence="5" key="1">
    <citation type="submission" date="2021-01" db="EMBL/GenBank/DDBJ databases">
        <title>Lacisediminihabitans sp. nov. strain G11-30, isolated from Antarctic Soil.</title>
        <authorList>
            <person name="Li J."/>
        </authorList>
    </citation>
    <scope>NUCLEOTIDE SEQUENCE</scope>
    <source>
        <strain evidence="5">G11-30</strain>
    </source>
</reference>
<dbReference type="SUPFAM" id="SSF52317">
    <property type="entry name" value="Class I glutamine amidotransferase-like"/>
    <property type="match status" value="1"/>
</dbReference>
<dbReference type="InterPro" id="IPR029062">
    <property type="entry name" value="Class_I_gatase-like"/>
</dbReference>
<keyword evidence="6" id="KW-1185">Reference proteome</keyword>
<keyword evidence="2" id="KW-0645">Protease</keyword>
<evidence type="ECO:0000256" key="2">
    <source>
        <dbReference type="ARBA" id="ARBA00022670"/>
    </source>
</evidence>
<comment type="similarity">
    <text evidence="1">Belongs to the peptidase S51 family.</text>
</comment>
<sequence length="238" mass="24913">MSIHLVGGGWSVEHETEIFGGFLLEAAERAERSERLVPRFALVFVGDEASIDHQAQYLAALARVAPCDPVVEFVRLGQTLPSSALTDIDGIFVAGGLTPAYLAAFEPRMDELRLLVADGLPYLGFSAGAAIAADTAIIGGWRLGGVPICDEDFSEQLDEVTIAQGLGFVDLAIDVHAAQWGTLTRLIAATEAGLVQGGIAIDESTVLVVGDGELLVRGRGNVWQVSDGTDGVVVATIG</sequence>
<dbReference type="Proteomes" id="UP000636458">
    <property type="component" value="Unassembled WGS sequence"/>
</dbReference>
<keyword evidence="3" id="KW-0378">Hydrolase</keyword>
<dbReference type="RefSeq" id="WP_200554688.1">
    <property type="nucleotide sequence ID" value="NZ_JAEPES010000001.1"/>
</dbReference>
<dbReference type="AlphaFoldDB" id="A0A934SK19"/>
<accession>A0A934SK19</accession>
<dbReference type="InterPro" id="IPR005320">
    <property type="entry name" value="Peptidase_S51"/>
</dbReference>
<dbReference type="GO" id="GO:0006508">
    <property type="term" value="P:proteolysis"/>
    <property type="evidence" value="ECO:0007669"/>
    <property type="project" value="UniProtKB-KW"/>
</dbReference>
<organism evidence="5 6">
    <name type="scientific">Lacisediminihabitans changchengi</name>
    <dbReference type="NCBI Taxonomy" id="2787634"/>
    <lineage>
        <taxon>Bacteria</taxon>
        <taxon>Bacillati</taxon>
        <taxon>Actinomycetota</taxon>
        <taxon>Actinomycetes</taxon>
        <taxon>Micrococcales</taxon>
        <taxon>Microbacteriaceae</taxon>
        <taxon>Lacisediminihabitans</taxon>
    </lineage>
</organism>
<dbReference type="EMBL" id="JAEPES010000001">
    <property type="protein sequence ID" value="MBK4346347.1"/>
    <property type="molecule type" value="Genomic_DNA"/>
</dbReference>
<keyword evidence="5" id="KW-0315">Glutamine amidotransferase</keyword>
<protein>
    <submittedName>
        <fullName evidence="5">Type 1 glutamine amidotransferase-like domain-containing protein</fullName>
    </submittedName>
</protein>
<evidence type="ECO:0000313" key="6">
    <source>
        <dbReference type="Proteomes" id="UP000636458"/>
    </source>
</evidence>
<evidence type="ECO:0000313" key="5">
    <source>
        <dbReference type="EMBL" id="MBK4346347.1"/>
    </source>
</evidence>
<evidence type="ECO:0000256" key="1">
    <source>
        <dbReference type="ARBA" id="ARBA00006534"/>
    </source>
</evidence>
<comment type="caution">
    <text evidence="5">The sequence shown here is derived from an EMBL/GenBank/DDBJ whole genome shotgun (WGS) entry which is preliminary data.</text>
</comment>
<evidence type="ECO:0000256" key="4">
    <source>
        <dbReference type="ARBA" id="ARBA00022825"/>
    </source>
</evidence>
<proteinExistence type="inferred from homology"/>
<keyword evidence="4" id="KW-0720">Serine protease</keyword>
<dbReference type="GO" id="GO:0008236">
    <property type="term" value="F:serine-type peptidase activity"/>
    <property type="evidence" value="ECO:0007669"/>
    <property type="project" value="UniProtKB-KW"/>
</dbReference>
<dbReference type="Gene3D" id="3.40.50.880">
    <property type="match status" value="1"/>
</dbReference>
<evidence type="ECO:0000256" key="3">
    <source>
        <dbReference type="ARBA" id="ARBA00022801"/>
    </source>
</evidence>